<reference evidence="1 2" key="1">
    <citation type="submission" date="2020-06" db="EMBL/GenBank/DDBJ databases">
        <title>Schlegella sp. ID0723 isolated from air conditioner.</title>
        <authorList>
            <person name="Kim D.Y."/>
            <person name="Kim D.-U."/>
        </authorList>
    </citation>
    <scope>NUCLEOTIDE SEQUENCE [LARGE SCALE GENOMIC DNA]</scope>
    <source>
        <strain evidence="1 2">ID0723</strain>
    </source>
</reference>
<organism evidence="1 2">
    <name type="scientific">Piscinibacter koreensis</name>
    <dbReference type="NCBI Taxonomy" id="2742824"/>
    <lineage>
        <taxon>Bacteria</taxon>
        <taxon>Pseudomonadati</taxon>
        <taxon>Pseudomonadota</taxon>
        <taxon>Betaproteobacteria</taxon>
        <taxon>Burkholderiales</taxon>
        <taxon>Sphaerotilaceae</taxon>
        <taxon>Piscinibacter</taxon>
    </lineage>
</organism>
<protein>
    <submittedName>
        <fullName evidence="1">Uncharacterized protein</fullName>
    </submittedName>
</protein>
<name>A0A7Y6NQW8_9BURK</name>
<evidence type="ECO:0000313" key="1">
    <source>
        <dbReference type="EMBL" id="NUZ07649.1"/>
    </source>
</evidence>
<dbReference type="EMBL" id="JABWMJ010000008">
    <property type="protein sequence ID" value="NUZ07649.1"/>
    <property type="molecule type" value="Genomic_DNA"/>
</dbReference>
<dbReference type="RefSeq" id="WP_176070479.1">
    <property type="nucleotide sequence ID" value="NZ_JABWMJ010000008.1"/>
</dbReference>
<keyword evidence="2" id="KW-1185">Reference proteome</keyword>
<proteinExistence type="predicted"/>
<dbReference type="Proteomes" id="UP000529637">
    <property type="component" value="Unassembled WGS sequence"/>
</dbReference>
<gene>
    <name evidence="1" type="ORF">HQN59_17930</name>
</gene>
<comment type="caution">
    <text evidence="1">The sequence shown here is derived from an EMBL/GenBank/DDBJ whole genome shotgun (WGS) entry which is preliminary data.</text>
</comment>
<evidence type="ECO:0000313" key="2">
    <source>
        <dbReference type="Proteomes" id="UP000529637"/>
    </source>
</evidence>
<accession>A0A7Y6NQW8</accession>
<dbReference type="AlphaFoldDB" id="A0A7Y6NQW8"/>
<sequence>MSQLFNAGEPLSDAEQLLRLRALRDSLFASMVPDLHTAAGFADAAKLVERIRAEPDNCGLMYDALASNLELIKTGAWQRAYAWAAAIEQHLREQVAPKA</sequence>